<accession>A0ABT9EPA6</accession>
<dbReference type="Proteomes" id="UP001230685">
    <property type="component" value="Unassembled WGS sequence"/>
</dbReference>
<dbReference type="EMBL" id="JAUUDS010000011">
    <property type="protein sequence ID" value="MDP1028636.1"/>
    <property type="molecule type" value="Genomic_DNA"/>
</dbReference>
<evidence type="ECO:0000313" key="1">
    <source>
        <dbReference type="EMBL" id="MDP1028636.1"/>
    </source>
</evidence>
<comment type="caution">
    <text evidence="1">The sequence shown here is derived from an EMBL/GenBank/DDBJ whole genome shotgun (WGS) entry which is preliminary data.</text>
</comment>
<gene>
    <name evidence="1" type="ORF">Q5H91_15545</name>
</gene>
<dbReference type="RefSeq" id="WP_305174367.1">
    <property type="nucleotide sequence ID" value="NZ_JAUUDS010000011.1"/>
</dbReference>
<reference evidence="1 2" key="1">
    <citation type="submission" date="2023-07" db="EMBL/GenBank/DDBJ databases">
        <authorList>
            <person name="Kim M.K."/>
        </authorList>
    </citation>
    <scope>NUCLEOTIDE SEQUENCE [LARGE SCALE GENOMIC DNA]</scope>
    <source>
        <strain evidence="1 2">KR1UV-12</strain>
    </source>
</reference>
<keyword evidence="2" id="KW-1185">Reference proteome</keyword>
<sequence length="124" mass="13923">MTEDHARLFVDEFRRETMRLSHTATSRDQQSTERLATVTREIDNLAANMFTGAASPTLLRLLADQEAENALLEQRLSAQATSRPAATIPLHPDLHRLFREKIAEQREALDEETIHGGAGEILSM</sequence>
<organism evidence="1 2">
    <name type="scientific">Sphingomonas aurea</name>
    <dbReference type="NCBI Taxonomy" id="3063994"/>
    <lineage>
        <taxon>Bacteria</taxon>
        <taxon>Pseudomonadati</taxon>
        <taxon>Pseudomonadota</taxon>
        <taxon>Alphaproteobacteria</taxon>
        <taxon>Sphingomonadales</taxon>
        <taxon>Sphingomonadaceae</taxon>
        <taxon>Sphingomonas</taxon>
    </lineage>
</organism>
<feature type="non-terminal residue" evidence="1">
    <location>
        <position position="124"/>
    </location>
</feature>
<protein>
    <submittedName>
        <fullName evidence="1">Uncharacterized protein</fullName>
    </submittedName>
</protein>
<name>A0ABT9EPA6_9SPHN</name>
<proteinExistence type="predicted"/>
<evidence type="ECO:0000313" key="2">
    <source>
        <dbReference type="Proteomes" id="UP001230685"/>
    </source>
</evidence>